<organism evidence="10 11">
    <name type="scientific">Faecalicoccus pleomorphus</name>
    <dbReference type="NCBI Taxonomy" id="1323"/>
    <lineage>
        <taxon>Bacteria</taxon>
        <taxon>Bacillati</taxon>
        <taxon>Bacillota</taxon>
        <taxon>Erysipelotrichia</taxon>
        <taxon>Erysipelotrichales</taxon>
        <taxon>Erysipelotrichaceae</taxon>
        <taxon>Faecalicoccus</taxon>
    </lineage>
</organism>
<dbReference type="RefSeq" id="WP_117445910.1">
    <property type="nucleotide sequence ID" value="NZ_CALCIP010000027.1"/>
</dbReference>
<dbReference type="InterPro" id="IPR000515">
    <property type="entry name" value="MetI-like"/>
</dbReference>
<feature type="transmembrane region" description="Helical" evidence="8">
    <location>
        <begin position="144"/>
        <end position="166"/>
    </location>
</feature>
<feature type="transmembrane region" description="Helical" evidence="8">
    <location>
        <begin position="192"/>
        <end position="213"/>
    </location>
</feature>
<comment type="similarity">
    <text evidence="8">Belongs to the binding-protein-dependent transport system permease family.</text>
</comment>
<dbReference type="CDD" id="cd06261">
    <property type="entry name" value="TM_PBP2"/>
    <property type="match status" value="2"/>
</dbReference>
<reference evidence="10 11" key="1">
    <citation type="submission" date="2018-08" db="EMBL/GenBank/DDBJ databases">
        <title>A genome reference for cultivated species of the human gut microbiota.</title>
        <authorList>
            <person name="Zou Y."/>
            <person name="Xue W."/>
            <person name="Luo G."/>
        </authorList>
    </citation>
    <scope>NUCLEOTIDE SEQUENCE [LARGE SCALE GENOMIC DNA]</scope>
    <source>
        <strain evidence="10 11">TF08-11</strain>
    </source>
</reference>
<dbReference type="PROSITE" id="PS50928">
    <property type="entry name" value="ABC_TM1"/>
    <property type="match status" value="2"/>
</dbReference>
<feature type="transmembrane region" description="Helical" evidence="8">
    <location>
        <begin position="482"/>
        <end position="504"/>
    </location>
</feature>
<evidence type="ECO:0000256" key="8">
    <source>
        <dbReference type="RuleBase" id="RU363032"/>
    </source>
</evidence>
<evidence type="ECO:0000256" key="3">
    <source>
        <dbReference type="ARBA" id="ARBA00022475"/>
    </source>
</evidence>
<feature type="domain" description="ABC transmembrane type-1" evidence="9">
    <location>
        <begin position="64"/>
        <end position="269"/>
    </location>
</feature>
<feature type="transmembrane region" description="Helical" evidence="8">
    <location>
        <begin position="524"/>
        <end position="546"/>
    </location>
</feature>
<feature type="transmembrane region" description="Helical" evidence="8">
    <location>
        <begin position="354"/>
        <end position="376"/>
    </location>
</feature>
<dbReference type="PANTHER" id="PTHR43357:SF3">
    <property type="entry name" value="FE(3+)-TRANSPORT SYSTEM PERMEASE PROTEIN FBPB 2"/>
    <property type="match status" value="1"/>
</dbReference>
<dbReference type="SUPFAM" id="SSF161098">
    <property type="entry name" value="MetI-like"/>
    <property type="match status" value="2"/>
</dbReference>
<keyword evidence="4" id="KW-0997">Cell inner membrane</keyword>
<comment type="subcellular location">
    <subcellularLocation>
        <location evidence="1">Cell inner membrane</location>
        <topology evidence="1">Multi-pass membrane protein</topology>
    </subcellularLocation>
    <subcellularLocation>
        <location evidence="8">Cell membrane</location>
        <topology evidence="8">Multi-pass membrane protein</topology>
    </subcellularLocation>
</comment>
<keyword evidence="2 8" id="KW-0813">Transport</keyword>
<evidence type="ECO:0000313" key="10">
    <source>
        <dbReference type="EMBL" id="RGD76940.1"/>
    </source>
</evidence>
<protein>
    <submittedName>
        <fullName evidence="10">Iron ABC transporter permease</fullName>
    </submittedName>
</protein>
<dbReference type="GO" id="GO:0005886">
    <property type="term" value="C:plasma membrane"/>
    <property type="evidence" value="ECO:0007669"/>
    <property type="project" value="UniProtKB-SubCell"/>
</dbReference>
<evidence type="ECO:0000256" key="4">
    <source>
        <dbReference type="ARBA" id="ARBA00022519"/>
    </source>
</evidence>
<dbReference type="InterPro" id="IPR035906">
    <property type="entry name" value="MetI-like_sf"/>
</dbReference>
<evidence type="ECO:0000256" key="2">
    <source>
        <dbReference type="ARBA" id="ARBA00022448"/>
    </source>
</evidence>
<keyword evidence="5 8" id="KW-0812">Transmembrane</keyword>
<feature type="transmembrane region" description="Helical" evidence="8">
    <location>
        <begin position="249"/>
        <end position="268"/>
    </location>
</feature>
<feature type="transmembrane region" description="Helical" evidence="8">
    <location>
        <begin position="413"/>
        <end position="434"/>
    </location>
</feature>
<sequence>MKSKKIKIDPWKTITIVVIALYTLFLIYPVGKLLLQAFFESGTHQFTLDYFTKFFSQSYYFDTLMNSFKVSICATILSLMIGTPLAYFFTLYRIRGKKLLQILIIVASMSAPFIGAYSWVLLLGRNGVILRFFQDVLNIQLPDIYGFGGILLVFTLQLFPLVFLYVQGALRNVDNSLLEASENLGCTGARRFFKVIIPLIVPTLLAAALLVFMRSLADFGTPMLIGEGYRTFPVLIYTEFVGEVGGSEGFAAAIAIIAILITTIVFLIQKYIANKKSFTMNSLHPIVEKEAKPFAKAGIYIYSYGVVALAILPQLYVIYTSFLNTRGKIFVDGYSLNSYQTAFSRVGNSIQNTIFIPAAALVIIILLAVLISYLTVRRRNTATGCIDVLSMIPYIVPGTVLGIALLTSFNTGIANSGILAIAGTSLIMIIALVIRRLPYTIRSSTATLQQIPMSIEEAALSLGCTKLKAFFTITVPMMANGIIAGAILSWVTMISELSTAILLYTVKTQTLTVSIYQQVLRGNYGVAAALSTILTILTIISLLIFMKVSKSDNLEI</sequence>
<name>A0A3E3E5E3_9FIRM</name>
<dbReference type="EMBL" id="QUSK01000008">
    <property type="protein sequence ID" value="RGD76940.1"/>
    <property type="molecule type" value="Genomic_DNA"/>
</dbReference>
<keyword evidence="6 8" id="KW-1133">Transmembrane helix</keyword>
<dbReference type="GO" id="GO:0055085">
    <property type="term" value="P:transmembrane transport"/>
    <property type="evidence" value="ECO:0007669"/>
    <property type="project" value="InterPro"/>
</dbReference>
<accession>A0A3E3E5E3</accession>
<dbReference type="Proteomes" id="UP000260721">
    <property type="component" value="Unassembled WGS sequence"/>
</dbReference>
<dbReference type="Gene3D" id="1.10.3720.10">
    <property type="entry name" value="MetI-like"/>
    <property type="match status" value="2"/>
</dbReference>
<evidence type="ECO:0000259" key="9">
    <source>
        <dbReference type="PROSITE" id="PS50928"/>
    </source>
</evidence>
<dbReference type="PANTHER" id="PTHR43357">
    <property type="entry name" value="INNER MEMBRANE ABC TRANSPORTER PERMEASE PROTEIN YDCV"/>
    <property type="match status" value="1"/>
</dbReference>
<feature type="transmembrane region" description="Helical" evidence="8">
    <location>
        <begin position="68"/>
        <end position="90"/>
    </location>
</feature>
<keyword evidence="3" id="KW-1003">Cell membrane</keyword>
<feature type="transmembrane region" description="Helical" evidence="8">
    <location>
        <begin position="12"/>
        <end position="31"/>
    </location>
</feature>
<dbReference type="Pfam" id="PF00528">
    <property type="entry name" value="BPD_transp_1"/>
    <property type="match status" value="2"/>
</dbReference>
<comment type="caution">
    <text evidence="10">The sequence shown here is derived from an EMBL/GenBank/DDBJ whole genome shotgun (WGS) entry which is preliminary data.</text>
</comment>
<evidence type="ECO:0000313" key="11">
    <source>
        <dbReference type="Proteomes" id="UP000260721"/>
    </source>
</evidence>
<evidence type="ECO:0000256" key="7">
    <source>
        <dbReference type="ARBA" id="ARBA00023136"/>
    </source>
</evidence>
<proteinExistence type="inferred from homology"/>
<evidence type="ECO:0000256" key="1">
    <source>
        <dbReference type="ARBA" id="ARBA00004429"/>
    </source>
</evidence>
<dbReference type="AlphaFoldDB" id="A0A3E3E5E3"/>
<feature type="domain" description="ABC transmembrane type-1" evidence="9">
    <location>
        <begin position="350"/>
        <end position="545"/>
    </location>
</feature>
<evidence type="ECO:0000256" key="5">
    <source>
        <dbReference type="ARBA" id="ARBA00022692"/>
    </source>
</evidence>
<feature type="transmembrane region" description="Helical" evidence="8">
    <location>
        <begin position="388"/>
        <end position="407"/>
    </location>
</feature>
<feature type="transmembrane region" description="Helical" evidence="8">
    <location>
        <begin position="102"/>
        <end position="124"/>
    </location>
</feature>
<gene>
    <name evidence="10" type="ORF">DXC78_04500</name>
</gene>
<feature type="transmembrane region" description="Helical" evidence="8">
    <location>
        <begin position="299"/>
        <end position="319"/>
    </location>
</feature>
<evidence type="ECO:0000256" key="6">
    <source>
        <dbReference type="ARBA" id="ARBA00022989"/>
    </source>
</evidence>
<keyword evidence="7 8" id="KW-0472">Membrane</keyword>